<comment type="catalytic activity">
    <reaction evidence="15">
        <text>1,2-dihydroxy-5-(methylsulfanyl)pent-1-en-3-one + O2 = 3-(methylsulfanyl)propanoate + CO + formate + 2 H(+)</text>
        <dbReference type="Rhea" id="RHEA:14161"/>
        <dbReference type="ChEBI" id="CHEBI:15378"/>
        <dbReference type="ChEBI" id="CHEBI:15379"/>
        <dbReference type="ChEBI" id="CHEBI:15740"/>
        <dbReference type="ChEBI" id="CHEBI:17245"/>
        <dbReference type="ChEBI" id="CHEBI:49016"/>
        <dbReference type="ChEBI" id="CHEBI:49252"/>
        <dbReference type="EC" id="1.13.11.53"/>
    </reaction>
</comment>
<dbReference type="SMART" id="SM00415">
    <property type="entry name" value="HSF"/>
    <property type="match status" value="1"/>
</dbReference>
<keyword evidence="11 17" id="KW-0175">Coiled coil</keyword>
<evidence type="ECO:0000256" key="7">
    <source>
        <dbReference type="ARBA" id="ARBA00023002"/>
    </source>
</evidence>
<evidence type="ECO:0000256" key="13">
    <source>
        <dbReference type="ARBA" id="ARBA00023163"/>
    </source>
</evidence>
<feature type="binding site" evidence="15">
    <location>
        <position position="144"/>
    </location>
    <ligand>
        <name>Ni(2+)</name>
        <dbReference type="ChEBI" id="CHEBI:49786"/>
        <note>for nickel-dependent acireductone dioxygenase activity</note>
    </ligand>
</feature>
<accession>A0A0D9VPV2</accession>
<evidence type="ECO:0000256" key="1">
    <source>
        <dbReference type="ARBA" id="ARBA00004413"/>
    </source>
</evidence>
<dbReference type="InterPro" id="IPR011051">
    <property type="entry name" value="RmlC_Cupin_sf"/>
</dbReference>
<keyword evidence="4" id="KW-0597">Phosphoprotein</keyword>
<dbReference type="UniPathway" id="UPA00904">
    <property type="reaction ID" value="UER00878"/>
</dbReference>
<dbReference type="InterPro" id="IPR000232">
    <property type="entry name" value="HSF_DNA-bd"/>
</dbReference>
<comment type="subunit">
    <text evidence="2">Homotrimer.</text>
</comment>
<dbReference type="InterPro" id="IPR036390">
    <property type="entry name" value="WH_DNA-bd_sf"/>
</dbReference>
<dbReference type="Proteomes" id="UP000032180">
    <property type="component" value="Chromosome 3"/>
</dbReference>
<evidence type="ECO:0000256" key="12">
    <source>
        <dbReference type="ARBA" id="ARBA00023125"/>
    </source>
</evidence>
<dbReference type="CDD" id="cd02232">
    <property type="entry name" value="cupin_ARD"/>
    <property type="match status" value="1"/>
</dbReference>
<feature type="binding site" evidence="15">
    <location>
        <position position="99"/>
    </location>
    <ligand>
        <name>Ni(2+)</name>
        <dbReference type="ChEBI" id="CHEBI:49786"/>
        <note>for nickel-dependent acireductone dioxygenase activity</note>
    </ligand>
</feature>
<proteinExistence type="inferred from homology"/>
<comment type="function">
    <text evidence="15">Catalyzes 2 different reactions between oxygen and the acireductone 1,2-dihydroxy-3-keto-5-methylthiopentene (DHK-MTPene) depending upon the metal bound in the active site. Fe-containing acireductone dioxygenase (Fe-ARD) produces formate and 2-keto-4-methylthiobutyrate (KMTB), the alpha-ketoacid precursor of methionine in the methionine recycle pathway. Ni-containing acireductone dioxygenase (Ni-ARD) produces methylthiopropionate, carbon monoxide and formate, and does not lie on the methionine recycle pathway.</text>
</comment>
<reference evidence="19" key="3">
    <citation type="submission" date="2015-04" db="UniProtKB">
        <authorList>
            <consortium name="EnsemblPlants"/>
        </authorList>
    </citation>
    <scope>IDENTIFICATION</scope>
</reference>
<comment type="subcellular location">
    <subcellularLocation>
        <location evidence="1">Cell membrane</location>
        <topology evidence="1">Peripheral membrane protein</topology>
        <orientation evidence="1">Cytoplasmic side</orientation>
    </subcellularLocation>
    <subcellularLocation>
        <location evidence="15">Cytoplasm</location>
    </subcellularLocation>
    <subcellularLocation>
        <location evidence="15">Nucleus</location>
    </subcellularLocation>
</comment>
<evidence type="ECO:0000313" key="19">
    <source>
        <dbReference type="EnsemblPlants" id="LPERR03G04120.1"/>
    </source>
</evidence>
<keyword evidence="10" id="KW-0346">Stress response</keyword>
<evidence type="ECO:0000259" key="18">
    <source>
        <dbReference type="PROSITE" id="PS00434"/>
    </source>
</evidence>
<dbReference type="HOGENOM" id="CLU_035863_0_0_1"/>
<keyword evidence="13" id="KW-0804">Transcription</keyword>
<keyword evidence="20" id="KW-1185">Reference proteome</keyword>
<protein>
    <recommendedName>
        <fullName evidence="15">Acireductone dioxygenase</fullName>
    </recommendedName>
    <alternativeName>
        <fullName evidence="15">Acireductone dioxygenase (Fe(2+)-requiring)</fullName>
        <shortName evidence="15">ARD'</shortName>
        <shortName evidence="15">Fe-ARD</shortName>
        <ecNumber evidence="15">1.13.11.54</ecNumber>
    </alternativeName>
    <alternativeName>
        <fullName evidence="15">Acireductone dioxygenase (Ni(2+)-requiring)</fullName>
        <shortName evidence="15">ARD</shortName>
        <shortName evidence="15">Ni-ARD</shortName>
        <ecNumber evidence="15">1.13.11.53</ecNumber>
    </alternativeName>
</protein>
<evidence type="ECO:0000256" key="2">
    <source>
        <dbReference type="ARBA" id="ARBA00011233"/>
    </source>
</evidence>
<feature type="binding site" evidence="15">
    <location>
        <position position="101"/>
    </location>
    <ligand>
        <name>Fe(2+)</name>
        <dbReference type="ChEBI" id="CHEBI:29033"/>
        <note>for iron-dependent acireductone dioxygenase activity</note>
    </ligand>
</feature>
<feature type="binding site" evidence="15">
    <location>
        <position position="105"/>
    </location>
    <ligand>
        <name>Fe(2+)</name>
        <dbReference type="ChEBI" id="CHEBI:29033"/>
        <note>for iron-dependent acireductone dioxygenase activity</note>
    </ligand>
</feature>
<evidence type="ECO:0000256" key="15">
    <source>
        <dbReference type="HAMAP-Rule" id="MF_03154"/>
    </source>
</evidence>
<dbReference type="GO" id="GO:0005737">
    <property type="term" value="C:cytoplasm"/>
    <property type="evidence" value="ECO:0007669"/>
    <property type="project" value="UniProtKB-SubCell"/>
</dbReference>
<organism evidence="19 20">
    <name type="scientific">Leersia perrieri</name>
    <dbReference type="NCBI Taxonomy" id="77586"/>
    <lineage>
        <taxon>Eukaryota</taxon>
        <taxon>Viridiplantae</taxon>
        <taxon>Streptophyta</taxon>
        <taxon>Embryophyta</taxon>
        <taxon>Tracheophyta</taxon>
        <taxon>Spermatophyta</taxon>
        <taxon>Magnoliopsida</taxon>
        <taxon>Liliopsida</taxon>
        <taxon>Poales</taxon>
        <taxon>Poaceae</taxon>
        <taxon>BOP clade</taxon>
        <taxon>Oryzoideae</taxon>
        <taxon>Oryzeae</taxon>
        <taxon>Oryzinae</taxon>
        <taxon>Leersia</taxon>
    </lineage>
</organism>
<dbReference type="Gene3D" id="2.60.120.10">
    <property type="entry name" value="Jelly Rolls"/>
    <property type="match status" value="1"/>
</dbReference>
<feature type="coiled-coil region" evidence="17">
    <location>
        <begin position="358"/>
        <end position="399"/>
    </location>
</feature>
<keyword evidence="5 15" id="KW-0479">Metal-binding</keyword>
<dbReference type="InterPro" id="IPR027496">
    <property type="entry name" value="ARD_euk"/>
</dbReference>
<evidence type="ECO:0000256" key="9">
    <source>
        <dbReference type="ARBA" id="ARBA00023015"/>
    </source>
</evidence>
<evidence type="ECO:0000256" key="5">
    <source>
        <dbReference type="ARBA" id="ARBA00022723"/>
    </source>
</evidence>
<keyword evidence="15" id="KW-0533">Nickel</keyword>
<dbReference type="InterPro" id="IPR036388">
    <property type="entry name" value="WH-like_DNA-bd_sf"/>
</dbReference>
<dbReference type="GO" id="GO:0010308">
    <property type="term" value="F:acireductone dioxygenase (Ni2+-requiring) activity"/>
    <property type="evidence" value="ECO:0007669"/>
    <property type="project" value="UniProtKB-UniRule"/>
</dbReference>
<evidence type="ECO:0000313" key="20">
    <source>
        <dbReference type="Proteomes" id="UP000032180"/>
    </source>
</evidence>
<keyword evidence="9" id="KW-0805">Transcription regulation</keyword>
<comment type="cofactor">
    <cofactor evidence="15">
        <name>Fe(2+)</name>
        <dbReference type="ChEBI" id="CHEBI:29033"/>
    </cofactor>
    <cofactor evidence="15">
        <name>Ni(2+)</name>
        <dbReference type="ChEBI" id="CHEBI:49786"/>
    </cofactor>
    <text evidence="15">Binds either 1 Fe or Ni cation per monomer. Iron-binding promotes an acireductone dioxygenase reaction producing 2-keto-4-methylthiobutyrate, while nickel-binding promotes an acireductone dioxygenase reaction producing 3-(methylsulfanyl)propanoate.</text>
</comment>
<dbReference type="PROSITE" id="PS00434">
    <property type="entry name" value="HSF_DOMAIN"/>
    <property type="match status" value="1"/>
</dbReference>
<dbReference type="FunFam" id="2.60.120.10:FF:000031">
    <property type="entry name" value="1,2-dihydroxy-3-keto-5-methylthiopentene dioxygenase"/>
    <property type="match status" value="1"/>
</dbReference>
<sequence>MENQFQDGKEEVIEAWYMDDSEEDQRLPHHREPKEFIPLSKLSELGILSWRLNADDWENDENLKKIREARGYSYMDICDVCPEKLPNYEVKIKNFFEEHLHTDEEIRYCLEGSGYFDVRDQNDQWIRVAVKKGGMIVLPAGMYHRFTLDSDNYIKAMRLFVGEPVWTPYNRPHDHLPARLLLTHWGFCMISERSTLTKLSTEESKMEMIVPGIVKEEWSPEEGEEEAPRPMEGLHEVGTPPFLTKTFDLVADPATDGVVSWGRAGNSFVVWDPHVFAAVLLPRFFKHNNFSSFVRQLNTYGFRKIDPDRWEFANDGFLRGQRHLLKMIKRRRPLSYLPASQALGTCLEVGQFGMDEEIDRLKRDKNILLAEVVKLRHEQQSTKADMRAMEERLQNAEQKQVQMMGFLARAMQNPDFFHQLIQHQDKMKGLEDTFSKKRTRSIDIVPFLRPEEVSQSDQLESTFPFDPRPFAELNVEPPKSELENLALNIQGLGKGKQDVKLTRNQASVETELTDDFWEELLNEGARDETGTPELERRRPRYVDALAQRLGYLSNNSQK</sequence>
<keyword evidence="8 15" id="KW-0408">Iron</keyword>
<dbReference type="GO" id="GO:0005634">
    <property type="term" value="C:nucleus"/>
    <property type="evidence" value="ECO:0007669"/>
    <property type="project" value="UniProtKB-SubCell"/>
</dbReference>
<dbReference type="HAMAP" id="MF_03154">
    <property type="entry name" value="Salvage_MtnD_euk"/>
    <property type="match status" value="1"/>
</dbReference>
<comment type="similarity">
    <text evidence="16">Belongs to the HSF family.</text>
</comment>
<comment type="similarity">
    <text evidence="15">Belongs to the acireductone dioxygenase (ARD) family.</text>
</comment>
<dbReference type="AlphaFoldDB" id="A0A0D9VPV2"/>
<keyword evidence="14 15" id="KW-0539">Nucleus</keyword>
<dbReference type="GO" id="GO:0043565">
    <property type="term" value="F:sequence-specific DNA binding"/>
    <property type="evidence" value="ECO:0007669"/>
    <property type="project" value="InterPro"/>
</dbReference>
<keyword evidence="15" id="KW-0028">Amino-acid biosynthesis</keyword>
<name>A0A0D9VPV2_9ORYZ</name>
<comment type="catalytic activity">
    <reaction evidence="15">
        <text>1,2-dihydroxy-5-(methylsulfanyl)pent-1-en-3-one + O2 = 4-methylsulfanyl-2-oxobutanoate + formate + 2 H(+)</text>
        <dbReference type="Rhea" id="RHEA:24504"/>
        <dbReference type="ChEBI" id="CHEBI:15378"/>
        <dbReference type="ChEBI" id="CHEBI:15379"/>
        <dbReference type="ChEBI" id="CHEBI:15740"/>
        <dbReference type="ChEBI" id="CHEBI:16723"/>
        <dbReference type="ChEBI" id="CHEBI:49252"/>
        <dbReference type="EC" id="1.13.11.54"/>
    </reaction>
</comment>
<evidence type="ECO:0000256" key="11">
    <source>
        <dbReference type="ARBA" id="ARBA00023054"/>
    </source>
</evidence>
<keyword evidence="12" id="KW-0238">DNA-binding</keyword>
<feature type="domain" description="HSF-type DNA-binding" evidence="18">
    <location>
        <begin position="281"/>
        <end position="305"/>
    </location>
</feature>
<dbReference type="GO" id="GO:0005506">
    <property type="term" value="F:iron ion binding"/>
    <property type="evidence" value="ECO:0007669"/>
    <property type="project" value="UniProtKB-UniRule"/>
</dbReference>
<dbReference type="eggNOG" id="KOG2107">
    <property type="taxonomic scope" value="Eukaryota"/>
</dbReference>
<evidence type="ECO:0000256" key="17">
    <source>
        <dbReference type="SAM" id="Coils"/>
    </source>
</evidence>
<dbReference type="PRINTS" id="PR00056">
    <property type="entry name" value="HSFDOMAIN"/>
</dbReference>
<evidence type="ECO:0000256" key="16">
    <source>
        <dbReference type="RuleBase" id="RU004020"/>
    </source>
</evidence>
<dbReference type="GO" id="GO:0010309">
    <property type="term" value="F:acireductone dioxygenase [iron(II)-requiring] activity"/>
    <property type="evidence" value="ECO:0007669"/>
    <property type="project" value="UniProtKB-UniRule"/>
</dbReference>
<dbReference type="InterPro" id="IPR004313">
    <property type="entry name" value="ARD"/>
</dbReference>
<keyword evidence="15" id="KW-0486">Methionine biosynthesis</keyword>
<dbReference type="Pfam" id="PF03079">
    <property type="entry name" value="ARD"/>
    <property type="match status" value="1"/>
</dbReference>
<feature type="binding site" evidence="15">
    <location>
        <position position="144"/>
    </location>
    <ligand>
        <name>Fe(2+)</name>
        <dbReference type="ChEBI" id="CHEBI:29033"/>
        <note>for iron-dependent acireductone dioxygenase activity</note>
    </ligand>
</feature>
<evidence type="ECO:0000256" key="4">
    <source>
        <dbReference type="ARBA" id="ARBA00022553"/>
    </source>
</evidence>
<dbReference type="EnsemblPlants" id="LPERR03G04120.1">
    <property type="protein sequence ID" value="LPERR03G04120.1"/>
    <property type="gene ID" value="LPERR03G04120"/>
</dbReference>
<dbReference type="Pfam" id="PF00447">
    <property type="entry name" value="HSF_DNA-bind"/>
    <property type="match status" value="1"/>
</dbReference>
<dbReference type="GO" id="GO:0016151">
    <property type="term" value="F:nickel cation binding"/>
    <property type="evidence" value="ECO:0007669"/>
    <property type="project" value="UniProtKB-UniRule"/>
</dbReference>
<evidence type="ECO:0000256" key="3">
    <source>
        <dbReference type="ARBA" id="ARBA00022490"/>
    </source>
</evidence>
<dbReference type="InterPro" id="IPR014710">
    <property type="entry name" value="RmlC-like_jellyroll"/>
</dbReference>
<evidence type="ECO:0000256" key="8">
    <source>
        <dbReference type="ARBA" id="ARBA00023004"/>
    </source>
</evidence>
<evidence type="ECO:0000256" key="10">
    <source>
        <dbReference type="ARBA" id="ARBA00023016"/>
    </source>
</evidence>
<dbReference type="GO" id="GO:0003700">
    <property type="term" value="F:DNA-binding transcription factor activity"/>
    <property type="evidence" value="ECO:0007669"/>
    <property type="project" value="InterPro"/>
</dbReference>
<dbReference type="PANTHER" id="PTHR23418:SF17">
    <property type="entry name" value="ACIREDUCTONE DIOXYGENASE 2"/>
    <property type="match status" value="1"/>
</dbReference>
<dbReference type="eggNOG" id="KOG0627">
    <property type="taxonomic scope" value="Eukaryota"/>
</dbReference>
<dbReference type="PANTHER" id="PTHR23418">
    <property type="entry name" value="ACIREDUCTONE DIOXYGENASE"/>
    <property type="match status" value="1"/>
</dbReference>
<dbReference type="EC" id="1.13.11.54" evidence="15"/>
<dbReference type="GO" id="GO:0019509">
    <property type="term" value="P:L-methionine salvage from methylthioadenosine"/>
    <property type="evidence" value="ECO:0007669"/>
    <property type="project" value="UniProtKB-UniRule"/>
</dbReference>
<dbReference type="FunFam" id="1.10.10.10:FF:000057">
    <property type="entry name" value="Heat shock transcription factor 1"/>
    <property type="match status" value="1"/>
</dbReference>
<dbReference type="STRING" id="77586.A0A0D9VPV2"/>
<dbReference type="SUPFAM" id="SSF51182">
    <property type="entry name" value="RmlC-like cupins"/>
    <property type="match status" value="1"/>
</dbReference>
<reference evidence="19 20" key="1">
    <citation type="submission" date="2012-08" db="EMBL/GenBank/DDBJ databases">
        <title>Oryza genome evolution.</title>
        <authorList>
            <person name="Wing R.A."/>
        </authorList>
    </citation>
    <scope>NUCLEOTIDE SEQUENCE</scope>
</reference>
<dbReference type="SUPFAM" id="SSF46785">
    <property type="entry name" value="Winged helix' DNA-binding domain"/>
    <property type="match status" value="1"/>
</dbReference>
<evidence type="ECO:0000256" key="6">
    <source>
        <dbReference type="ARBA" id="ARBA00022964"/>
    </source>
</evidence>
<dbReference type="EC" id="1.13.11.53" evidence="15"/>
<dbReference type="GO" id="GO:0005886">
    <property type="term" value="C:plasma membrane"/>
    <property type="evidence" value="ECO:0007669"/>
    <property type="project" value="UniProtKB-SubCell"/>
</dbReference>
<feature type="binding site" evidence="15">
    <location>
        <position position="105"/>
    </location>
    <ligand>
        <name>Ni(2+)</name>
        <dbReference type="ChEBI" id="CHEBI:49786"/>
        <note>for nickel-dependent acireductone dioxygenase activity</note>
    </ligand>
</feature>
<keyword evidence="7 15" id="KW-0560">Oxidoreductase</keyword>
<keyword evidence="6 15" id="KW-0223">Dioxygenase</keyword>
<evidence type="ECO:0000256" key="14">
    <source>
        <dbReference type="ARBA" id="ARBA00023242"/>
    </source>
</evidence>
<comment type="pathway">
    <text evidence="15">Amino-acid biosynthesis; L-methionine biosynthesis via salvage pathway; L-methionine from S-methyl-5-thio-alpha-D-ribose 1-phosphate: step 5/6.</text>
</comment>
<feature type="binding site" evidence="15">
    <location>
        <position position="99"/>
    </location>
    <ligand>
        <name>Fe(2+)</name>
        <dbReference type="ChEBI" id="CHEBI:29033"/>
        <note>for iron-dependent acireductone dioxygenase activity</note>
    </ligand>
</feature>
<feature type="binding site" evidence="15">
    <location>
        <position position="101"/>
    </location>
    <ligand>
        <name>Ni(2+)</name>
        <dbReference type="ChEBI" id="CHEBI:49786"/>
        <note>for nickel-dependent acireductone dioxygenase activity</note>
    </ligand>
</feature>
<reference evidence="20" key="2">
    <citation type="submission" date="2013-12" db="EMBL/GenBank/DDBJ databases">
        <authorList>
            <person name="Yu Y."/>
            <person name="Lee S."/>
            <person name="de Baynast K."/>
            <person name="Wissotski M."/>
            <person name="Liu L."/>
            <person name="Talag J."/>
            <person name="Goicoechea J."/>
            <person name="Angelova A."/>
            <person name="Jetty R."/>
            <person name="Kudrna D."/>
            <person name="Golser W."/>
            <person name="Rivera L."/>
            <person name="Zhang J."/>
            <person name="Wing R."/>
        </authorList>
    </citation>
    <scope>NUCLEOTIDE SEQUENCE</scope>
</reference>
<dbReference type="Gramene" id="LPERR03G04120.1">
    <property type="protein sequence ID" value="LPERR03G04120.1"/>
    <property type="gene ID" value="LPERR03G04120"/>
</dbReference>
<dbReference type="Gene3D" id="1.10.10.10">
    <property type="entry name" value="Winged helix-like DNA-binding domain superfamily/Winged helix DNA-binding domain"/>
    <property type="match status" value="1"/>
</dbReference>
<keyword evidence="3 15" id="KW-0963">Cytoplasm</keyword>